<protein>
    <recommendedName>
        <fullName evidence="6">Tubulin-like protein CetZ</fullName>
    </recommendedName>
</protein>
<proteinExistence type="inferred from homology"/>
<dbReference type="Proteomes" id="UP000318864">
    <property type="component" value="Unassembled WGS sequence"/>
</dbReference>
<feature type="compositionally biased region" description="Low complexity" evidence="7">
    <location>
        <begin position="408"/>
        <end position="418"/>
    </location>
</feature>
<dbReference type="GO" id="GO:0051301">
    <property type="term" value="P:cell division"/>
    <property type="evidence" value="ECO:0007669"/>
    <property type="project" value="UniProtKB-KW"/>
</dbReference>
<dbReference type="GO" id="GO:0005525">
    <property type="term" value="F:GTP binding"/>
    <property type="evidence" value="ECO:0007669"/>
    <property type="project" value="UniProtKB-UniRule"/>
</dbReference>
<keyword evidence="9" id="KW-0131">Cell cycle</keyword>
<feature type="domain" description="Tubulin/FtsZ GTPase" evidence="8">
    <location>
        <begin position="2"/>
        <end position="235"/>
    </location>
</feature>
<keyword evidence="2 6" id="KW-0963">Cytoplasm</keyword>
<evidence type="ECO:0000256" key="6">
    <source>
        <dbReference type="HAMAP-Rule" id="MF_01946"/>
    </source>
</evidence>
<reference evidence="9 10" key="1">
    <citation type="submission" date="2018-10" db="EMBL/GenBank/DDBJ databases">
        <title>Natronolimnobius sp. XQ-INN 246 isolated from Inner Mongolia Autonomous Region of China.</title>
        <authorList>
            <person name="Xue Q."/>
        </authorList>
    </citation>
    <scope>NUCLEOTIDE SEQUENCE [LARGE SCALE GENOMIC DNA]</scope>
    <source>
        <strain evidence="9 10">XQ-INN 246</strain>
    </source>
</reference>
<accession>A0A4V3VL76</accession>
<dbReference type="Gene3D" id="3.40.50.1440">
    <property type="entry name" value="Tubulin/FtsZ, GTPase domain"/>
    <property type="match status" value="1"/>
</dbReference>
<comment type="caution">
    <text evidence="6">Lacks conserved residue(s) required for the propagation of feature annotation.</text>
</comment>
<evidence type="ECO:0000259" key="8">
    <source>
        <dbReference type="SMART" id="SM00864"/>
    </source>
</evidence>
<evidence type="ECO:0000256" key="2">
    <source>
        <dbReference type="ARBA" id="ARBA00022490"/>
    </source>
</evidence>
<keyword evidence="9" id="KW-0132">Cell division</keyword>
<dbReference type="PANTHER" id="PTHR30314">
    <property type="entry name" value="CELL DIVISION PROTEIN FTSZ-RELATED"/>
    <property type="match status" value="1"/>
</dbReference>
<dbReference type="OrthoDB" id="329751at2157"/>
<dbReference type="InterPro" id="IPR036525">
    <property type="entry name" value="Tubulin/FtsZ_GTPase_sf"/>
</dbReference>
<dbReference type="CDD" id="cd02202">
    <property type="entry name" value="CetZ_tubulin-like"/>
    <property type="match status" value="1"/>
</dbReference>
<dbReference type="AlphaFoldDB" id="A0A4V3VL76"/>
<comment type="caution">
    <text evidence="9">The sequence shown here is derived from an EMBL/GenBank/DDBJ whole genome shotgun (WGS) entry which is preliminary data.</text>
</comment>
<dbReference type="Pfam" id="PF21011">
    <property type="entry name" value="CetZ_C"/>
    <property type="match status" value="1"/>
</dbReference>
<keyword evidence="3 6" id="KW-0547">Nucleotide-binding</keyword>
<dbReference type="InterPro" id="IPR045061">
    <property type="entry name" value="FtsZ/CetZ"/>
</dbReference>
<evidence type="ECO:0000256" key="5">
    <source>
        <dbReference type="ARBA" id="ARBA00023134"/>
    </source>
</evidence>
<feature type="binding site" evidence="6">
    <location>
        <position position="145"/>
    </location>
    <ligand>
        <name>GTP</name>
        <dbReference type="ChEBI" id="CHEBI:37565"/>
    </ligand>
</feature>
<dbReference type="RefSeq" id="WP_141464963.1">
    <property type="nucleotide sequence ID" value="NZ_RBZW01000031.1"/>
</dbReference>
<comment type="function">
    <text evidence="6">Involved in cell shape control.</text>
</comment>
<evidence type="ECO:0000256" key="7">
    <source>
        <dbReference type="SAM" id="MobiDB-lite"/>
    </source>
</evidence>
<name>A0A4V3VL76_9EURY</name>
<evidence type="ECO:0000256" key="4">
    <source>
        <dbReference type="ARBA" id="ARBA00022960"/>
    </source>
</evidence>
<feature type="binding site" evidence="6">
    <location>
        <begin position="113"/>
        <end position="115"/>
    </location>
    <ligand>
        <name>GTP</name>
        <dbReference type="ChEBI" id="CHEBI:37565"/>
    </ligand>
</feature>
<gene>
    <name evidence="6" type="primary">cetZ</name>
    <name evidence="9" type="ORF">D8Y22_12170</name>
</gene>
<dbReference type="InterPro" id="IPR032907">
    <property type="entry name" value="CetZ"/>
</dbReference>
<evidence type="ECO:0000256" key="1">
    <source>
        <dbReference type="ARBA" id="ARBA00006877"/>
    </source>
</evidence>
<dbReference type="InterPro" id="IPR037103">
    <property type="entry name" value="Tubulin/FtsZ-like_C"/>
</dbReference>
<dbReference type="GO" id="GO:0003924">
    <property type="term" value="F:GTPase activity"/>
    <property type="evidence" value="ECO:0007669"/>
    <property type="project" value="InterPro"/>
</dbReference>
<sequence length="425" mass="45719">MKLALIGVGRGGSRVVDRLVDRESATGRTLCDGNALVFDTTETTLEALEFVPEERRSVFGDIHPNVGDDGLEGDPDLGAEVAREDVEEIRRAFDDLAFTDVDAALVVAGLGGGTGGGAGAIVLEELQTMLEKPVYAVGLLPTDDESDRRIHTAMRSLQSFVTIADNVVCFDNESWRSTVTYDEHAATESADDQDGDDTAVDDDRDEDDTSDPYDEIDDAAARHVHSLFGANELESTTLAENRIDASDIARTLETGGVSTIGQATLELERTDGPLPWLPRPSWLPDALARRLQGEIENNQTDAAAIKRLVRSAVESRLTLPCDVASTHRALVVLSGPPAAVSRKGFESARYWLEQETDTVEILAGDEPLTRSSTITATVLLSNVTTVPRIDDLQARAVAAEREREGDDAGTAATPADAGTNEEFIW</sequence>
<comment type="subcellular location">
    <subcellularLocation>
        <location evidence="6">Cytoplasm</location>
    </subcellularLocation>
</comment>
<keyword evidence="5 6" id="KW-0342">GTP-binding</keyword>
<evidence type="ECO:0000256" key="3">
    <source>
        <dbReference type="ARBA" id="ARBA00022741"/>
    </source>
</evidence>
<organism evidence="9 10">
    <name type="scientific">Salinadaptatus halalkaliphilus</name>
    <dbReference type="NCBI Taxonomy" id="2419781"/>
    <lineage>
        <taxon>Archaea</taxon>
        <taxon>Methanobacteriati</taxon>
        <taxon>Methanobacteriota</taxon>
        <taxon>Stenosarchaea group</taxon>
        <taxon>Halobacteria</taxon>
        <taxon>Halobacteriales</taxon>
        <taxon>Natrialbaceae</taxon>
        <taxon>Salinadaptatus</taxon>
    </lineage>
</organism>
<dbReference type="Pfam" id="PF00091">
    <property type="entry name" value="Tubulin"/>
    <property type="match status" value="1"/>
</dbReference>
<dbReference type="SUPFAM" id="SSF52490">
    <property type="entry name" value="Tubulin nucleotide-binding domain-like"/>
    <property type="match status" value="1"/>
</dbReference>
<dbReference type="InterPro" id="IPR003008">
    <property type="entry name" value="Tubulin_FtsZ_GTPase"/>
</dbReference>
<evidence type="ECO:0000313" key="10">
    <source>
        <dbReference type="Proteomes" id="UP000318864"/>
    </source>
</evidence>
<dbReference type="PANTHER" id="PTHR30314:SF10">
    <property type="entry name" value="TUBULIN-LIKE PROTEIN CETZ"/>
    <property type="match status" value="1"/>
</dbReference>
<feature type="region of interest" description="Disordered" evidence="7">
    <location>
        <begin position="183"/>
        <end position="214"/>
    </location>
</feature>
<dbReference type="SMART" id="SM00864">
    <property type="entry name" value="Tubulin"/>
    <property type="match status" value="1"/>
</dbReference>
<comment type="similarity">
    <text evidence="1 6">Belongs to the CetZ family.</text>
</comment>
<dbReference type="Gene3D" id="3.30.1330.20">
    <property type="entry name" value="Tubulin/FtsZ, C-terminal domain"/>
    <property type="match status" value="1"/>
</dbReference>
<dbReference type="InterPro" id="IPR048737">
    <property type="entry name" value="CetZ_C"/>
</dbReference>
<dbReference type="GO" id="GO:0008360">
    <property type="term" value="P:regulation of cell shape"/>
    <property type="evidence" value="ECO:0007669"/>
    <property type="project" value="UniProtKB-UniRule"/>
</dbReference>
<dbReference type="EMBL" id="RBZW01000031">
    <property type="protein sequence ID" value="THE64577.1"/>
    <property type="molecule type" value="Genomic_DNA"/>
</dbReference>
<feature type="compositionally biased region" description="Acidic residues" evidence="7">
    <location>
        <begin position="189"/>
        <end position="214"/>
    </location>
</feature>
<keyword evidence="10" id="KW-1185">Reference proteome</keyword>
<feature type="region of interest" description="Disordered" evidence="7">
    <location>
        <begin position="398"/>
        <end position="425"/>
    </location>
</feature>
<dbReference type="HAMAP" id="MF_01946">
    <property type="entry name" value="CetZ"/>
    <property type="match status" value="1"/>
</dbReference>
<feature type="binding site" evidence="6">
    <location>
        <position position="172"/>
    </location>
    <ligand>
        <name>GTP</name>
        <dbReference type="ChEBI" id="CHEBI:37565"/>
    </ligand>
</feature>
<dbReference type="GO" id="GO:0005737">
    <property type="term" value="C:cytoplasm"/>
    <property type="evidence" value="ECO:0007669"/>
    <property type="project" value="UniProtKB-SubCell"/>
</dbReference>
<evidence type="ECO:0000313" key="9">
    <source>
        <dbReference type="EMBL" id="THE64577.1"/>
    </source>
</evidence>
<keyword evidence="4 6" id="KW-0133">Cell shape</keyword>
<dbReference type="GO" id="GO:0032153">
    <property type="term" value="C:cell division site"/>
    <property type="evidence" value="ECO:0007669"/>
    <property type="project" value="TreeGrafter"/>
</dbReference>